<accession>A0A0D0C4M2</accession>
<reference evidence="2 3" key="1">
    <citation type="submission" date="2014-04" db="EMBL/GenBank/DDBJ databases">
        <title>Evolutionary Origins and Diversification of the Mycorrhizal Mutualists.</title>
        <authorList>
            <consortium name="DOE Joint Genome Institute"/>
            <consortium name="Mycorrhizal Genomics Consortium"/>
            <person name="Kohler A."/>
            <person name="Kuo A."/>
            <person name="Nagy L.G."/>
            <person name="Floudas D."/>
            <person name="Copeland A."/>
            <person name="Barry K.W."/>
            <person name="Cichocki N."/>
            <person name="Veneault-Fourrey C."/>
            <person name="LaButti K."/>
            <person name="Lindquist E.A."/>
            <person name="Lipzen A."/>
            <person name="Lundell T."/>
            <person name="Morin E."/>
            <person name="Murat C."/>
            <person name="Riley R."/>
            <person name="Ohm R."/>
            <person name="Sun H."/>
            <person name="Tunlid A."/>
            <person name="Henrissat B."/>
            <person name="Grigoriev I.V."/>
            <person name="Hibbett D.S."/>
            <person name="Martin F."/>
        </authorList>
    </citation>
    <scope>NUCLEOTIDE SEQUENCE [LARGE SCALE GENOMIC DNA]</scope>
    <source>
        <strain evidence="2 3">FD-317 M1</strain>
    </source>
</reference>
<dbReference type="SUPFAM" id="SSF51658">
    <property type="entry name" value="Xylose isomerase-like"/>
    <property type="match status" value="1"/>
</dbReference>
<dbReference type="InterPro" id="IPR036237">
    <property type="entry name" value="Xyl_isomerase-like_sf"/>
</dbReference>
<dbReference type="OrthoDB" id="5360893at2759"/>
<keyword evidence="3" id="KW-1185">Reference proteome</keyword>
<evidence type="ECO:0000259" key="1">
    <source>
        <dbReference type="Pfam" id="PF01261"/>
    </source>
</evidence>
<dbReference type="InterPro" id="IPR013022">
    <property type="entry name" value="Xyl_isomerase-like_TIM-brl"/>
</dbReference>
<dbReference type="InterPro" id="IPR050312">
    <property type="entry name" value="IolE/XylAMocC-like"/>
</dbReference>
<dbReference type="EMBL" id="KN834791">
    <property type="protein sequence ID" value="KIK57369.1"/>
    <property type="molecule type" value="Genomic_DNA"/>
</dbReference>
<protein>
    <recommendedName>
        <fullName evidence="1">Xylose isomerase-like TIM barrel domain-containing protein</fullName>
    </recommendedName>
</protein>
<organism evidence="2 3">
    <name type="scientific">Collybiopsis luxurians FD-317 M1</name>
    <dbReference type="NCBI Taxonomy" id="944289"/>
    <lineage>
        <taxon>Eukaryota</taxon>
        <taxon>Fungi</taxon>
        <taxon>Dikarya</taxon>
        <taxon>Basidiomycota</taxon>
        <taxon>Agaricomycotina</taxon>
        <taxon>Agaricomycetes</taxon>
        <taxon>Agaricomycetidae</taxon>
        <taxon>Agaricales</taxon>
        <taxon>Marasmiineae</taxon>
        <taxon>Omphalotaceae</taxon>
        <taxon>Collybiopsis</taxon>
        <taxon>Collybiopsis luxurians</taxon>
    </lineage>
</organism>
<dbReference type="PANTHER" id="PTHR12110:SF21">
    <property type="entry name" value="XYLOSE ISOMERASE-LIKE TIM BARREL DOMAIN-CONTAINING PROTEIN"/>
    <property type="match status" value="1"/>
</dbReference>
<evidence type="ECO:0000313" key="3">
    <source>
        <dbReference type="Proteomes" id="UP000053593"/>
    </source>
</evidence>
<dbReference type="AlphaFoldDB" id="A0A0D0C4M2"/>
<dbReference type="Gene3D" id="3.20.20.150">
    <property type="entry name" value="Divalent-metal-dependent TIM barrel enzymes"/>
    <property type="match status" value="1"/>
</dbReference>
<feature type="domain" description="Xylose isomerase-like TIM barrel" evidence="1">
    <location>
        <begin position="31"/>
        <end position="217"/>
    </location>
</feature>
<evidence type="ECO:0000313" key="2">
    <source>
        <dbReference type="EMBL" id="KIK57369.1"/>
    </source>
</evidence>
<dbReference type="Pfam" id="PF01261">
    <property type="entry name" value="AP_endonuc_2"/>
    <property type="match status" value="1"/>
</dbReference>
<gene>
    <name evidence="2" type="ORF">GYMLUDRAFT_75570</name>
</gene>
<dbReference type="HOGENOM" id="CLU_1267015_0_0_1"/>
<dbReference type="PANTHER" id="PTHR12110">
    <property type="entry name" value="HYDROXYPYRUVATE ISOMERASE"/>
    <property type="match status" value="1"/>
</dbReference>
<sequence length="218" mass="24778">MPNCSYSRPKFAIASLSLGTNTYHDLPTKIRLTSDLGYDGIEIFIPDFEKFVDEVREGKHGHLLTGSVTSLSSSELELACATAIHDLCESLDLEIPLLQPFRDFENFRSQAQIDAKLADAERWLRIMPAMKCDLLLVCSNHIPAPYPISEEFTLEMYYDAQVDAFRQLGALTEKYGVRIGYEPLSWGTVVHNWMQVWDIVKRVERENVGVLLDSFNTL</sequence>
<dbReference type="Proteomes" id="UP000053593">
    <property type="component" value="Unassembled WGS sequence"/>
</dbReference>
<name>A0A0D0C4M2_9AGAR</name>
<proteinExistence type="predicted"/>